<dbReference type="RefSeq" id="WP_105247081.1">
    <property type="nucleotide sequence ID" value="NZ_PSZM01000040.1"/>
</dbReference>
<gene>
    <name evidence="2" type="ORF">C4S77_07875</name>
</gene>
<dbReference type="OrthoDB" id="1311865at2"/>
<evidence type="ECO:0000313" key="2">
    <source>
        <dbReference type="EMBL" id="PQL91710.1"/>
    </source>
</evidence>
<sequence length="340" mass="39358">MKRLLLALLLPVLSMAQEDRINFNTSLHYQMKLENKTIDLDVYYSPDGFFLDAGDIKMLLKDYLVVPVNVNLNRMVNLSKYARLDSIPSFTLSKTDKKDSILGLPCTYYDILLEGKPFEKSKMCISEKFYSSTMDLVGPLSAKNKNIKGLILKIGSEENGAGWFELKSMARTSAFISLDWQKILTELKDKSLAPDILKTVGCTTEEPFDYENNYPEVDSITTSFNYNIKTYNSEYKTSKIKNTNLAINELEKDSPYWHGLPKYCANLEDKISEFSNKKLKKHIKNYIGQICDLYLSEIKENSVDVKRTLDEIRYEENYFRNYQSNKKDHNLLNDFLNKLD</sequence>
<evidence type="ECO:0000256" key="1">
    <source>
        <dbReference type="SAM" id="SignalP"/>
    </source>
</evidence>
<reference evidence="2 3" key="1">
    <citation type="submission" date="2018-02" db="EMBL/GenBank/DDBJ databases">
        <title>Genome sequences of Apibacter spp., gut symbionts of Asian honey bees.</title>
        <authorList>
            <person name="Kwong W.K."/>
            <person name="Steele M.I."/>
            <person name="Moran N.A."/>
        </authorList>
    </citation>
    <scope>NUCLEOTIDE SEQUENCE [LARGE SCALE GENOMIC DNA]</scope>
    <source>
        <strain evidence="3">wkB301</strain>
    </source>
</reference>
<comment type="caution">
    <text evidence="2">The sequence shown here is derived from an EMBL/GenBank/DDBJ whole genome shotgun (WGS) entry which is preliminary data.</text>
</comment>
<organism evidence="2 3">
    <name type="scientific">Apibacter adventoris</name>
    <dbReference type="NCBI Taxonomy" id="1679466"/>
    <lineage>
        <taxon>Bacteria</taxon>
        <taxon>Pseudomonadati</taxon>
        <taxon>Bacteroidota</taxon>
        <taxon>Flavobacteriia</taxon>
        <taxon>Flavobacteriales</taxon>
        <taxon>Weeksellaceae</taxon>
        <taxon>Apibacter</taxon>
    </lineage>
</organism>
<feature type="chain" id="PRO_5015630616" evidence="1">
    <location>
        <begin position="17"/>
        <end position="340"/>
    </location>
</feature>
<accession>A0A2S8AAU8</accession>
<dbReference type="Proteomes" id="UP000238042">
    <property type="component" value="Unassembled WGS sequence"/>
</dbReference>
<feature type="signal peptide" evidence="1">
    <location>
        <begin position="1"/>
        <end position="16"/>
    </location>
</feature>
<keyword evidence="3" id="KW-1185">Reference proteome</keyword>
<evidence type="ECO:0000313" key="3">
    <source>
        <dbReference type="Proteomes" id="UP000238042"/>
    </source>
</evidence>
<proteinExistence type="predicted"/>
<name>A0A2S8AAU8_9FLAO</name>
<keyword evidence="1" id="KW-0732">Signal</keyword>
<dbReference type="AlphaFoldDB" id="A0A2S8AAU8"/>
<dbReference type="EMBL" id="PSZM01000040">
    <property type="protein sequence ID" value="PQL91710.1"/>
    <property type="molecule type" value="Genomic_DNA"/>
</dbReference>
<protein>
    <submittedName>
        <fullName evidence="2">Uncharacterized protein</fullName>
    </submittedName>
</protein>